<protein>
    <recommendedName>
        <fullName evidence="5">DM13 domain-containing protein</fullName>
    </recommendedName>
</protein>
<feature type="domain" description="DM13" evidence="2">
    <location>
        <begin position="140"/>
        <end position="249"/>
    </location>
</feature>
<proteinExistence type="predicted"/>
<name>A0A0D2MZ48_9CHLO</name>
<dbReference type="Pfam" id="PF25489">
    <property type="entry name" value="At5g54830"/>
    <property type="match status" value="1"/>
</dbReference>
<dbReference type="InterPro" id="IPR005018">
    <property type="entry name" value="DOMON_domain"/>
</dbReference>
<dbReference type="Pfam" id="PF10517">
    <property type="entry name" value="DM13"/>
    <property type="match status" value="2"/>
</dbReference>
<gene>
    <name evidence="3" type="ORF">MNEG_2372</name>
</gene>
<dbReference type="Proteomes" id="UP000054498">
    <property type="component" value="Unassembled WGS sequence"/>
</dbReference>
<dbReference type="RefSeq" id="XP_013904601.1">
    <property type="nucleotide sequence ID" value="XM_014049147.1"/>
</dbReference>
<dbReference type="SMART" id="SM00686">
    <property type="entry name" value="DM13"/>
    <property type="match status" value="2"/>
</dbReference>
<dbReference type="InterPro" id="IPR045879">
    <property type="entry name" value="B561A"/>
</dbReference>
<dbReference type="PANTHER" id="PTHR47281:SF1">
    <property type="entry name" value="OS09G0557700 PROTEIN"/>
    <property type="match status" value="1"/>
</dbReference>
<dbReference type="PROSITE" id="PS50836">
    <property type="entry name" value="DOMON"/>
    <property type="match status" value="1"/>
</dbReference>
<dbReference type="GeneID" id="25735250"/>
<evidence type="ECO:0008006" key="5">
    <source>
        <dbReference type="Google" id="ProtNLM"/>
    </source>
</evidence>
<evidence type="ECO:0000313" key="3">
    <source>
        <dbReference type="EMBL" id="KIZ05582.1"/>
    </source>
</evidence>
<evidence type="ECO:0000259" key="2">
    <source>
        <dbReference type="PROSITE" id="PS51549"/>
    </source>
</evidence>
<feature type="domain" description="DOMON" evidence="1">
    <location>
        <begin position="296"/>
        <end position="443"/>
    </location>
</feature>
<keyword evidence="4" id="KW-1185">Reference proteome</keyword>
<dbReference type="Pfam" id="PF03351">
    <property type="entry name" value="DOMON"/>
    <property type="match status" value="1"/>
</dbReference>
<dbReference type="CDD" id="cd09631">
    <property type="entry name" value="DOMON_DOH"/>
    <property type="match status" value="1"/>
</dbReference>
<feature type="domain" description="DM13" evidence="2">
    <location>
        <begin position="7"/>
        <end position="115"/>
    </location>
</feature>
<evidence type="ECO:0000313" key="4">
    <source>
        <dbReference type="Proteomes" id="UP000054498"/>
    </source>
</evidence>
<dbReference type="EMBL" id="KK100486">
    <property type="protein sequence ID" value="KIZ05582.1"/>
    <property type="molecule type" value="Genomic_DNA"/>
</dbReference>
<dbReference type="InterPro" id="IPR057443">
    <property type="entry name" value="At5g54830-like"/>
</dbReference>
<accession>A0A0D2MZ48</accession>
<dbReference type="OrthoDB" id="10029628at2759"/>
<dbReference type="InterPro" id="IPR019545">
    <property type="entry name" value="DM13_domain"/>
</dbReference>
<organism evidence="3 4">
    <name type="scientific">Monoraphidium neglectum</name>
    <dbReference type="NCBI Taxonomy" id="145388"/>
    <lineage>
        <taxon>Eukaryota</taxon>
        <taxon>Viridiplantae</taxon>
        <taxon>Chlorophyta</taxon>
        <taxon>core chlorophytes</taxon>
        <taxon>Chlorophyceae</taxon>
        <taxon>CS clade</taxon>
        <taxon>Sphaeropleales</taxon>
        <taxon>Selenastraceae</taxon>
        <taxon>Monoraphidium</taxon>
    </lineage>
</organism>
<dbReference type="PROSITE" id="PS51549">
    <property type="entry name" value="DM13"/>
    <property type="match status" value="2"/>
</dbReference>
<reference evidence="3 4" key="1">
    <citation type="journal article" date="2013" name="BMC Genomics">
        <title>Reconstruction of the lipid metabolism for the microalga Monoraphidium neglectum from its genome sequence reveals characteristics suitable for biofuel production.</title>
        <authorList>
            <person name="Bogen C."/>
            <person name="Al-Dilaimi A."/>
            <person name="Albersmeier A."/>
            <person name="Wichmann J."/>
            <person name="Grundmann M."/>
            <person name="Rupp O."/>
            <person name="Lauersen K.J."/>
            <person name="Blifernez-Klassen O."/>
            <person name="Kalinowski J."/>
            <person name="Goesmann A."/>
            <person name="Mussgnug J.H."/>
            <person name="Kruse O."/>
        </authorList>
    </citation>
    <scope>NUCLEOTIDE SEQUENCE [LARGE SCALE GENOMIC DNA]</scope>
    <source>
        <strain evidence="3 4">SAG 48.87</strain>
    </source>
</reference>
<dbReference type="SMART" id="SM00664">
    <property type="entry name" value="DoH"/>
    <property type="match status" value="1"/>
</dbReference>
<evidence type="ECO:0000259" key="1">
    <source>
        <dbReference type="PROSITE" id="PS50836"/>
    </source>
</evidence>
<dbReference type="PANTHER" id="PTHR47281">
    <property type="entry name" value="OS09G0557700 PROTEIN"/>
    <property type="match status" value="1"/>
</dbReference>
<dbReference type="AlphaFoldDB" id="A0A0D2MZ48"/>
<sequence length="571" mass="58752">MSATDSTELAAAARWVGGARMVAGTVTVNNCSSVTVDGFTYDGAAPAAYWWCAKSSSRADLLAGFRAAPARLTRAYNEEKVQVALVPQADFSTNCRVLAVWCEQFAANFGDVTITPAAKKAPPAAPRATTGAATPACANGGFSGFEGDLSTLEHQVAGRVRIGPDCGVSVKGFTYDGAAPAAHWWCAESNSRADLLAGFRAAPARLTRAYNGEQVSVPIVPNANLSGNCRILAVWCEVFKADFGHVVLGAPAKTTAGSAAVTASPTDVTRAGGNPTMKMTSVLPAGPTYCRELLSGSLQIVWPKSVAGSKTINATLIASGLPPRSWMAFGFADPAKKRSAMIGSDVVVAGILPSGEPFAVDYYLGSHEQCNYASGANKGVCPDAGLLGVPPGSPAANNVKLLAAKKEGGVISVTFSRPAAASDRFDRDWPTGPSPAFVVFATGPLAEGSTVAQPAVLYHGPVNHSPEVPVSLQFSFGTPSTCTKPLTAAPTSASAGTGLLPAPEGARQPVATLSGVTAFDVTIGTNLNYPNPPGWGLSYWINGRESPVLRVLRGTTYTFKIKASAAGQGLP</sequence>
<dbReference type="KEGG" id="mng:MNEG_2372"/>
<dbReference type="InterPro" id="IPR045266">
    <property type="entry name" value="DOH_DOMON"/>
</dbReference>